<keyword evidence="3" id="KW-0677">Repeat</keyword>
<dbReference type="Proteomes" id="UP000008792">
    <property type="component" value="Unassembled WGS sequence"/>
</dbReference>
<accession>B4LN43</accession>
<gene>
    <name evidence="5" type="primary">Dvir\GJ21267</name>
    <name evidence="5" type="ORF">Dvir_GJ21267</name>
</gene>
<name>B4LN43_DROVI</name>
<dbReference type="InterPro" id="IPR001680">
    <property type="entry name" value="WD40_rpt"/>
</dbReference>
<dbReference type="OMA" id="PLGCEYV"/>
<dbReference type="SUPFAM" id="SSF50978">
    <property type="entry name" value="WD40 repeat-like"/>
    <property type="match status" value="1"/>
</dbReference>
<evidence type="ECO:0000256" key="1">
    <source>
        <dbReference type="ARBA" id="ARBA00021125"/>
    </source>
</evidence>
<dbReference type="HOGENOM" id="CLU_037323_1_0_1"/>
<protein>
    <recommendedName>
        <fullName evidence="1">WD repeat-containing protein 89</fullName>
    </recommendedName>
</protein>
<dbReference type="FunCoup" id="B4LN43">
    <property type="interactions" value="1238"/>
</dbReference>
<evidence type="ECO:0000256" key="3">
    <source>
        <dbReference type="ARBA" id="ARBA00022737"/>
    </source>
</evidence>
<evidence type="ECO:0000313" key="6">
    <source>
        <dbReference type="Proteomes" id="UP000008792"/>
    </source>
</evidence>
<evidence type="ECO:0000256" key="2">
    <source>
        <dbReference type="ARBA" id="ARBA00022574"/>
    </source>
</evidence>
<keyword evidence="2 4" id="KW-0853">WD repeat</keyword>
<dbReference type="InParanoid" id="B4LN43"/>
<reference evidence="5 6" key="1">
    <citation type="journal article" date="2007" name="Nature">
        <title>Evolution of genes and genomes on the Drosophila phylogeny.</title>
        <authorList>
            <consortium name="Drosophila 12 Genomes Consortium"/>
            <person name="Clark A.G."/>
            <person name="Eisen M.B."/>
            <person name="Smith D.R."/>
            <person name="Bergman C.M."/>
            <person name="Oliver B."/>
            <person name="Markow T.A."/>
            <person name="Kaufman T.C."/>
            <person name="Kellis M."/>
            <person name="Gelbart W."/>
            <person name="Iyer V.N."/>
            <person name="Pollard D.A."/>
            <person name="Sackton T.B."/>
            <person name="Larracuente A.M."/>
            <person name="Singh N.D."/>
            <person name="Abad J.P."/>
            <person name="Abt D.N."/>
            <person name="Adryan B."/>
            <person name="Aguade M."/>
            <person name="Akashi H."/>
            <person name="Anderson W.W."/>
            <person name="Aquadro C.F."/>
            <person name="Ardell D.H."/>
            <person name="Arguello R."/>
            <person name="Artieri C.G."/>
            <person name="Barbash D.A."/>
            <person name="Barker D."/>
            <person name="Barsanti P."/>
            <person name="Batterham P."/>
            <person name="Batzoglou S."/>
            <person name="Begun D."/>
            <person name="Bhutkar A."/>
            <person name="Blanco E."/>
            <person name="Bosak S.A."/>
            <person name="Bradley R.K."/>
            <person name="Brand A.D."/>
            <person name="Brent M.R."/>
            <person name="Brooks A.N."/>
            <person name="Brown R.H."/>
            <person name="Butlin R.K."/>
            <person name="Caggese C."/>
            <person name="Calvi B.R."/>
            <person name="Bernardo de Carvalho A."/>
            <person name="Caspi A."/>
            <person name="Castrezana S."/>
            <person name="Celniker S.E."/>
            <person name="Chang J.L."/>
            <person name="Chapple C."/>
            <person name="Chatterji S."/>
            <person name="Chinwalla A."/>
            <person name="Civetta A."/>
            <person name="Clifton S.W."/>
            <person name="Comeron J.M."/>
            <person name="Costello J.C."/>
            <person name="Coyne J.A."/>
            <person name="Daub J."/>
            <person name="David R.G."/>
            <person name="Delcher A.L."/>
            <person name="Delehaunty K."/>
            <person name="Do C.B."/>
            <person name="Ebling H."/>
            <person name="Edwards K."/>
            <person name="Eickbush T."/>
            <person name="Evans J.D."/>
            <person name="Filipski A."/>
            <person name="Findeiss S."/>
            <person name="Freyhult E."/>
            <person name="Fulton L."/>
            <person name="Fulton R."/>
            <person name="Garcia A.C."/>
            <person name="Gardiner A."/>
            <person name="Garfield D.A."/>
            <person name="Garvin B.E."/>
            <person name="Gibson G."/>
            <person name="Gilbert D."/>
            <person name="Gnerre S."/>
            <person name="Godfrey J."/>
            <person name="Good R."/>
            <person name="Gotea V."/>
            <person name="Gravely B."/>
            <person name="Greenberg A.J."/>
            <person name="Griffiths-Jones S."/>
            <person name="Gross S."/>
            <person name="Guigo R."/>
            <person name="Gustafson E.A."/>
            <person name="Haerty W."/>
            <person name="Hahn M.W."/>
            <person name="Halligan D.L."/>
            <person name="Halpern A.L."/>
            <person name="Halter G.M."/>
            <person name="Han M.V."/>
            <person name="Heger A."/>
            <person name="Hillier L."/>
            <person name="Hinrichs A.S."/>
            <person name="Holmes I."/>
            <person name="Hoskins R.A."/>
            <person name="Hubisz M.J."/>
            <person name="Hultmark D."/>
            <person name="Huntley M.A."/>
            <person name="Jaffe D.B."/>
            <person name="Jagadeeshan S."/>
            <person name="Jeck W.R."/>
            <person name="Johnson J."/>
            <person name="Jones C.D."/>
            <person name="Jordan W.C."/>
            <person name="Karpen G.H."/>
            <person name="Kataoka E."/>
            <person name="Keightley P.D."/>
            <person name="Kheradpour P."/>
            <person name="Kirkness E.F."/>
            <person name="Koerich L.B."/>
            <person name="Kristiansen K."/>
            <person name="Kudrna D."/>
            <person name="Kulathinal R.J."/>
            <person name="Kumar S."/>
            <person name="Kwok R."/>
            <person name="Lander E."/>
            <person name="Langley C.H."/>
            <person name="Lapoint R."/>
            <person name="Lazzaro B.P."/>
            <person name="Lee S.J."/>
            <person name="Levesque L."/>
            <person name="Li R."/>
            <person name="Lin C.F."/>
            <person name="Lin M.F."/>
            <person name="Lindblad-Toh K."/>
            <person name="Llopart A."/>
            <person name="Long M."/>
            <person name="Low L."/>
            <person name="Lozovsky E."/>
            <person name="Lu J."/>
            <person name="Luo M."/>
            <person name="Machado C.A."/>
            <person name="Makalowski W."/>
            <person name="Marzo M."/>
            <person name="Matsuda M."/>
            <person name="Matzkin L."/>
            <person name="McAllister B."/>
            <person name="McBride C.S."/>
            <person name="McKernan B."/>
            <person name="McKernan K."/>
            <person name="Mendez-Lago M."/>
            <person name="Minx P."/>
            <person name="Mollenhauer M.U."/>
            <person name="Montooth K."/>
            <person name="Mount S.M."/>
            <person name="Mu X."/>
            <person name="Myers E."/>
            <person name="Negre B."/>
            <person name="Newfeld S."/>
            <person name="Nielsen R."/>
            <person name="Noor M.A."/>
            <person name="O'Grady P."/>
            <person name="Pachter L."/>
            <person name="Papaceit M."/>
            <person name="Parisi M.J."/>
            <person name="Parisi M."/>
            <person name="Parts L."/>
            <person name="Pedersen J.S."/>
            <person name="Pesole G."/>
            <person name="Phillippy A.M."/>
            <person name="Ponting C.P."/>
            <person name="Pop M."/>
            <person name="Porcelli D."/>
            <person name="Powell J.R."/>
            <person name="Prohaska S."/>
            <person name="Pruitt K."/>
            <person name="Puig M."/>
            <person name="Quesneville H."/>
            <person name="Ram K.R."/>
            <person name="Rand D."/>
            <person name="Rasmussen M.D."/>
            <person name="Reed L.K."/>
            <person name="Reenan R."/>
            <person name="Reily A."/>
            <person name="Remington K.A."/>
            <person name="Rieger T.T."/>
            <person name="Ritchie M.G."/>
            <person name="Robin C."/>
            <person name="Rogers Y.H."/>
            <person name="Rohde C."/>
            <person name="Rozas J."/>
            <person name="Rubenfield M.J."/>
            <person name="Ruiz A."/>
            <person name="Russo S."/>
            <person name="Salzberg S.L."/>
            <person name="Sanchez-Gracia A."/>
            <person name="Saranga D.J."/>
            <person name="Sato H."/>
            <person name="Schaeffer S.W."/>
            <person name="Schatz M.C."/>
            <person name="Schlenke T."/>
            <person name="Schwartz R."/>
            <person name="Segarra C."/>
            <person name="Singh R.S."/>
            <person name="Sirot L."/>
            <person name="Sirota M."/>
            <person name="Sisneros N.B."/>
            <person name="Smith C.D."/>
            <person name="Smith T.F."/>
            <person name="Spieth J."/>
            <person name="Stage D.E."/>
            <person name="Stark A."/>
            <person name="Stephan W."/>
            <person name="Strausberg R.L."/>
            <person name="Strempel S."/>
            <person name="Sturgill D."/>
            <person name="Sutton G."/>
            <person name="Sutton G.G."/>
            <person name="Tao W."/>
            <person name="Teichmann S."/>
            <person name="Tobari Y.N."/>
            <person name="Tomimura Y."/>
            <person name="Tsolas J.M."/>
            <person name="Valente V.L."/>
            <person name="Venter E."/>
            <person name="Venter J.C."/>
            <person name="Vicario S."/>
            <person name="Vieira F.G."/>
            <person name="Vilella A.J."/>
            <person name="Villasante A."/>
            <person name="Walenz B."/>
            <person name="Wang J."/>
            <person name="Wasserman M."/>
            <person name="Watts T."/>
            <person name="Wilson D."/>
            <person name="Wilson R.K."/>
            <person name="Wing R.A."/>
            <person name="Wolfner M.F."/>
            <person name="Wong A."/>
            <person name="Wong G.K."/>
            <person name="Wu C.I."/>
            <person name="Wu G."/>
            <person name="Yamamoto D."/>
            <person name="Yang H.P."/>
            <person name="Yang S.P."/>
            <person name="Yorke J.A."/>
            <person name="Yoshida K."/>
            <person name="Zdobnov E."/>
            <person name="Zhang P."/>
            <person name="Zhang Y."/>
            <person name="Zimin A.V."/>
            <person name="Baldwin J."/>
            <person name="Abdouelleil A."/>
            <person name="Abdulkadir J."/>
            <person name="Abebe A."/>
            <person name="Abera B."/>
            <person name="Abreu J."/>
            <person name="Acer S.C."/>
            <person name="Aftuck L."/>
            <person name="Alexander A."/>
            <person name="An P."/>
            <person name="Anderson E."/>
            <person name="Anderson S."/>
            <person name="Arachi H."/>
            <person name="Azer M."/>
            <person name="Bachantsang P."/>
            <person name="Barry A."/>
            <person name="Bayul T."/>
            <person name="Berlin A."/>
            <person name="Bessette D."/>
            <person name="Bloom T."/>
            <person name="Blye J."/>
            <person name="Boguslavskiy L."/>
            <person name="Bonnet C."/>
            <person name="Boukhgalter B."/>
            <person name="Bourzgui I."/>
            <person name="Brown A."/>
            <person name="Cahill P."/>
            <person name="Channer S."/>
            <person name="Cheshatsang Y."/>
            <person name="Chuda L."/>
            <person name="Citroen M."/>
            <person name="Collymore A."/>
            <person name="Cooke P."/>
            <person name="Costello M."/>
            <person name="D'Aco K."/>
            <person name="Daza R."/>
            <person name="De Haan G."/>
            <person name="DeGray S."/>
            <person name="DeMaso C."/>
            <person name="Dhargay N."/>
            <person name="Dooley K."/>
            <person name="Dooley E."/>
            <person name="Doricent M."/>
            <person name="Dorje P."/>
            <person name="Dorjee K."/>
            <person name="Dupes A."/>
            <person name="Elong R."/>
            <person name="Falk J."/>
            <person name="Farina A."/>
            <person name="Faro S."/>
            <person name="Ferguson D."/>
            <person name="Fisher S."/>
            <person name="Foley C.D."/>
            <person name="Franke A."/>
            <person name="Friedrich D."/>
            <person name="Gadbois L."/>
            <person name="Gearin G."/>
            <person name="Gearin C.R."/>
            <person name="Giannoukos G."/>
            <person name="Goode T."/>
            <person name="Graham J."/>
            <person name="Grandbois E."/>
            <person name="Grewal S."/>
            <person name="Gyaltsen K."/>
            <person name="Hafez N."/>
            <person name="Hagos B."/>
            <person name="Hall J."/>
            <person name="Henson C."/>
            <person name="Hollinger A."/>
            <person name="Honan T."/>
            <person name="Huard M.D."/>
            <person name="Hughes L."/>
            <person name="Hurhula B."/>
            <person name="Husby M.E."/>
            <person name="Kamat A."/>
            <person name="Kanga B."/>
            <person name="Kashin S."/>
            <person name="Khazanovich D."/>
            <person name="Kisner P."/>
            <person name="Lance K."/>
            <person name="Lara M."/>
            <person name="Lee W."/>
            <person name="Lennon N."/>
            <person name="Letendre F."/>
            <person name="LeVine R."/>
            <person name="Lipovsky A."/>
            <person name="Liu X."/>
            <person name="Liu J."/>
            <person name="Liu S."/>
            <person name="Lokyitsang T."/>
            <person name="Lokyitsang Y."/>
            <person name="Lubonja R."/>
            <person name="Lui A."/>
            <person name="MacDonald P."/>
            <person name="Magnisalis V."/>
            <person name="Maru K."/>
            <person name="Matthews C."/>
            <person name="McCusker W."/>
            <person name="McDonough S."/>
            <person name="Mehta T."/>
            <person name="Meldrim J."/>
            <person name="Meneus L."/>
            <person name="Mihai O."/>
            <person name="Mihalev A."/>
            <person name="Mihova T."/>
            <person name="Mittelman R."/>
            <person name="Mlenga V."/>
            <person name="Montmayeur A."/>
            <person name="Mulrain L."/>
            <person name="Navidi A."/>
            <person name="Naylor J."/>
            <person name="Negash T."/>
            <person name="Nguyen T."/>
            <person name="Nguyen N."/>
            <person name="Nicol R."/>
            <person name="Norbu C."/>
            <person name="Norbu N."/>
            <person name="Novod N."/>
            <person name="O'Neill B."/>
            <person name="Osman S."/>
            <person name="Markiewicz E."/>
            <person name="Oyono O.L."/>
            <person name="Patti C."/>
            <person name="Phunkhang P."/>
            <person name="Pierre F."/>
            <person name="Priest M."/>
            <person name="Raghuraman S."/>
            <person name="Rege F."/>
            <person name="Reyes R."/>
            <person name="Rise C."/>
            <person name="Rogov P."/>
            <person name="Ross K."/>
            <person name="Ryan E."/>
            <person name="Settipalli S."/>
            <person name="Shea T."/>
            <person name="Sherpa N."/>
            <person name="Shi L."/>
            <person name="Shih D."/>
            <person name="Sparrow T."/>
            <person name="Spaulding J."/>
            <person name="Stalker J."/>
            <person name="Stange-Thomann N."/>
            <person name="Stavropoulos S."/>
            <person name="Stone C."/>
            <person name="Strader C."/>
            <person name="Tesfaye S."/>
            <person name="Thomson T."/>
            <person name="Thoulutsang Y."/>
            <person name="Thoulutsang D."/>
            <person name="Topham K."/>
            <person name="Topping I."/>
            <person name="Tsamla T."/>
            <person name="Vassiliev H."/>
            <person name="Vo A."/>
            <person name="Wangchuk T."/>
            <person name="Wangdi T."/>
            <person name="Weiand M."/>
            <person name="Wilkinson J."/>
            <person name="Wilson A."/>
            <person name="Yadav S."/>
            <person name="Young G."/>
            <person name="Yu Q."/>
            <person name="Zembek L."/>
            <person name="Zhong D."/>
            <person name="Zimmer A."/>
            <person name="Zwirko Z."/>
            <person name="Jaffe D.B."/>
            <person name="Alvarez P."/>
            <person name="Brockman W."/>
            <person name="Butler J."/>
            <person name="Chin C."/>
            <person name="Gnerre S."/>
            <person name="Grabherr M."/>
            <person name="Kleber M."/>
            <person name="Mauceli E."/>
            <person name="MacCallum I."/>
        </authorList>
    </citation>
    <scope>NUCLEOTIDE SEQUENCE [LARGE SCALE GENOMIC DNA]</scope>
    <source>
        <strain evidence="6">Tucson 15010-1051.87</strain>
    </source>
</reference>
<dbReference type="AlphaFoldDB" id="B4LN43"/>
<keyword evidence="6" id="KW-1185">Reference proteome</keyword>
<evidence type="ECO:0000256" key="4">
    <source>
        <dbReference type="PROSITE-ProRule" id="PRU00221"/>
    </source>
</evidence>
<dbReference type="STRING" id="7244.B4LN43"/>
<feature type="repeat" description="WD" evidence="4">
    <location>
        <begin position="206"/>
        <end position="248"/>
    </location>
</feature>
<dbReference type="InterPro" id="IPR039328">
    <property type="entry name" value="WDR89"/>
</dbReference>
<organism evidence="5 6">
    <name type="scientific">Drosophila virilis</name>
    <name type="common">Fruit fly</name>
    <dbReference type="NCBI Taxonomy" id="7244"/>
    <lineage>
        <taxon>Eukaryota</taxon>
        <taxon>Metazoa</taxon>
        <taxon>Ecdysozoa</taxon>
        <taxon>Arthropoda</taxon>
        <taxon>Hexapoda</taxon>
        <taxon>Insecta</taxon>
        <taxon>Pterygota</taxon>
        <taxon>Neoptera</taxon>
        <taxon>Endopterygota</taxon>
        <taxon>Diptera</taxon>
        <taxon>Brachycera</taxon>
        <taxon>Muscomorpha</taxon>
        <taxon>Ephydroidea</taxon>
        <taxon>Drosophilidae</taxon>
        <taxon>Drosophila</taxon>
    </lineage>
</organism>
<dbReference type="PANTHER" id="PTHR22889">
    <property type="entry name" value="WD REPEAT-CONTAINING PROTEIN 89"/>
    <property type="match status" value="1"/>
</dbReference>
<dbReference type="EMBL" id="CH940648">
    <property type="protein sequence ID" value="EDW60047.1"/>
    <property type="molecule type" value="Genomic_DNA"/>
</dbReference>
<dbReference type="OrthoDB" id="25131at2759"/>
<dbReference type="KEGG" id="dvi:6626064"/>
<dbReference type="eggNOG" id="KOG1188">
    <property type="taxonomic scope" value="Eukaryota"/>
</dbReference>
<dbReference type="Gene3D" id="2.130.10.10">
    <property type="entry name" value="YVTN repeat-like/Quinoprotein amine dehydrogenase"/>
    <property type="match status" value="1"/>
</dbReference>
<dbReference type="PANTHER" id="PTHR22889:SF0">
    <property type="entry name" value="WD REPEAT-CONTAINING PROTEIN 89"/>
    <property type="match status" value="1"/>
</dbReference>
<dbReference type="SMR" id="B4LN43"/>
<proteinExistence type="predicted"/>
<dbReference type="Pfam" id="PF00400">
    <property type="entry name" value="WD40"/>
    <property type="match status" value="1"/>
</dbReference>
<dbReference type="InterPro" id="IPR015943">
    <property type="entry name" value="WD40/YVTN_repeat-like_dom_sf"/>
</dbReference>
<dbReference type="PhylomeDB" id="B4LN43"/>
<sequence>MTDSIVDYIAEAAAKELPSSEEEDDIEDEDTCSAQELAAEFRTQHTKDEASLSLKRDYVLGLCADPGFTRLAAGLSNTAVKIYDLSATGALTAIHEERVPALTSSDNAVTICGVRFLEENPNTLLVGTTNGIVRLFDLRAAGEQARFEYKVNPEAEPALPPVPECITCFDRNANSRIICCGTEQHMGNVYLLFYDVRERKQLGVYYESHEDDVTAVRFHASNPDLLCTGGTDGLINVFDIKQSDEDEALCNTINTESSVHRLNWHQNVYEQDIISCITHTNDFKSYECMEGDEVISFERSDIVAGIRRKNAGNFNLINAHNLEDDGVFLLAGTNFNRGEVLRSVTAPAKDTLKPLTNFVGNKQIVRESLYDAKRDLLITGGESGIISIWTPDAGSTINSSKLKSKSIAAKKHKSTPY</sequence>
<dbReference type="SMART" id="SM00320">
    <property type="entry name" value="WD40"/>
    <property type="match status" value="4"/>
</dbReference>
<evidence type="ECO:0000313" key="5">
    <source>
        <dbReference type="EMBL" id="EDW60047.1"/>
    </source>
</evidence>
<dbReference type="InterPro" id="IPR036322">
    <property type="entry name" value="WD40_repeat_dom_sf"/>
</dbReference>
<dbReference type="PROSITE" id="PS50082">
    <property type="entry name" value="WD_REPEATS_2"/>
    <property type="match status" value="1"/>
</dbReference>